<protein>
    <submittedName>
        <fullName evidence="2">Uncharacterized protein</fullName>
    </submittedName>
</protein>
<accession>A0ABV1GSM9</accession>
<name>A0ABV1GSM9_9BACT</name>
<dbReference type="RefSeq" id="WP_349093573.1">
    <property type="nucleotide sequence ID" value="NZ_JBBMFL010000001.1"/>
</dbReference>
<dbReference type="Proteomes" id="UP001460202">
    <property type="component" value="Unassembled WGS sequence"/>
</dbReference>
<sequence>MRTHSILLVALGICRIRTAAAQGPVTVTFSNPVQQESTFIQASADLQGICALKTLVTGKIAGKHYRLDLVHVADGKELLRTPMNESVCASDTLEFFLAARSVGTDSVHIAFRSPVTRLCALGVSGTDRCMLMETFPEQTPTTDDAIPVAAFCQGEPIEVPLPDGSVFRGLHYCSVRDGHLHPSKWHERFRLKDYLYFEIKFTNPSTTER</sequence>
<gene>
    <name evidence="2" type="ORF">WMO46_00375</name>
</gene>
<evidence type="ECO:0000256" key="1">
    <source>
        <dbReference type="SAM" id="SignalP"/>
    </source>
</evidence>
<organism evidence="2 3">
    <name type="scientific">Alistipes intestinihominis</name>
    <dbReference type="NCBI Taxonomy" id="3133172"/>
    <lineage>
        <taxon>Bacteria</taxon>
        <taxon>Pseudomonadati</taxon>
        <taxon>Bacteroidota</taxon>
        <taxon>Bacteroidia</taxon>
        <taxon>Bacteroidales</taxon>
        <taxon>Rikenellaceae</taxon>
        <taxon>Alistipes</taxon>
    </lineage>
</organism>
<dbReference type="EMBL" id="JBBMFL010000001">
    <property type="protein sequence ID" value="MEQ2543406.1"/>
    <property type="molecule type" value="Genomic_DNA"/>
</dbReference>
<keyword evidence="1" id="KW-0732">Signal</keyword>
<proteinExistence type="predicted"/>
<feature type="signal peptide" evidence="1">
    <location>
        <begin position="1"/>
        <end position="21"/>
    </location>
</feature>
<evidence type="ECO:0000313" key="2">
    <source>
        <dbReference type="EMBL" id="MEQ2543406.1"/>
    </source>
</evidence>
<keyword evidence="3" id="KW-1185">Reference proteome</keyword>
<reference evidence="2 3" key="1">
    <citation type="submission" date="2024-03" db="EMBL/GenBank/DDBJ databases">
        <title>Human intestinal bacterial collection.</title>
        <authorList>
            <person name="Pauvert C."/>
            <person name="Hitch T.C.A."/>
            <person name="Clavel T."/>
        </authorList>
    </citation>
    <scope>NUCLEOTIDE SEQUENCE [LARGE SCALE GENOMIC DNA]</scope>
    <source>
        <strain evidence="2 3">CLA-KB-H122</strain>
    </source>
</reference>
<comment type="caution">
    <text evidence="2">The sequence shown here is derived from an EMBL/GenBank/DDBJ whole genome shotgun (WGS) entry which is preliminary data.</text>
</comment>
<evidence type="ECO:0000313" key="3">
    <source>
        <dbReference type="Proteomes" id="UP001460202"/>
    </source>
</evidence>
<feature type="chain" id="PRO_5046632010" evidence="1">
    <location>
        <begin position="22"/>
        <end position="209"/>
    </location>
</feature>